<dbReference type="PANTHER" id="PTHR38465">
    <property type="entry name" value="HTH-TYPE TRANSCRIPTIONAL REGULATOR MJ1563-RELATED"/>
    <property type="match status" value="1"/>
</dbReference>
<dbReference type="InterPro" id="IPR036388">
    <property type="entry name" value="WH-like_DNA-bd_sf"/>
</dbReference>
<dbReference type="Gene3D" id="1.10.287.160">
    <property type="entry name" value="HR1 repeat"/>
    <property type="match status" value="1"/>
</dbReference>
<evidence type="ECO:0000256" key="3">
    <source>
        <dbReference type="ARBA" id="ARBA00023163"/>
    </source>
</evidence>
<gene>
    <name evidence="4" type="ORF">S01H1_72818</name>
</gene>
<dbReference type="EMBL" id="BARS01048604">
    <property type="protein sequence ID" value="GAG38300.1"/>
    <property type="molecule type" value="Genomic_DNA"/>
</dbReference>
<evidence type="ECO:0000256" key="2">
    <source>
        <dbReference type="ARBA" id="ARBA00023125"/>
    </source>
</evidence>
<name>X0X5I5_9ZZZZ</name>
<organism evidence="4">
    <name type="scientific">marine sediment metagenome</name>
    <dbReference type="NCBI Taxonomy" id="412755"/>
    <lineage>
        <taxon>unclassified sequences</taxon>
        <taxon>metagenomes</taxon>
        <taxon>ecological metagenomes</taxon>
    </lineage>
</organism>
<dbReference type="GO" id="GO:0003677">
    <property type="term" value="F:DNA binding"/>
    <property type="evidence" value="ECO:0007669"/>
    <property type="project" value="UniProtKB-KW"/>
</dbReference>
<dbReference type="SUPFAM" id="SSF46785">
    <property type="entry name" value="Winged helix' DNA-binding domain"/>
    <property type="match status" value="1"/>
</dbReference>
<dbReference type="PANTHER" id="PTHR38465:SF2">
    <property type="entry name" value="HTH-TYPE TRANSCRIPTIONAL REGULATOR MMPR5"/>
    <property type="match status" value="1"/>
</dbReference>
<dbReference type="AlphaFoldDB" id="X0X5I5"/>
<dbReference type="Gene3D" id="1.10.10.10">
    <property type="entry name" value="Winged helix-like DNA-binding domain superfamily/Winged helix DNA-binding domain"/>
    <property type="match status" value="1"/>
</dbReference>
<dbReference type="InterPro" id="IPR052362">
    <property type="entry name" value="HTH-GbsR_regulator"/>
</dbReference>
<evidence type="ECO:0000256" key="1">
    <source>
        <dbReference type="ARBA" id="ARBA00023015"/>
    </source>
</evidence>
<accession>X0X5I5</accession>
<keyword evidence="3" id="KW-0804">Transcription</keyword>
<evidence type="ECO:0000313" key="4">
    <source>
        <dbReference type="EMBL" id="GAG38300.1"/>
    </source>
</evidence>
<reference evidence="4" key="1">
    <citation type="journal article" date="2014" name="Front. Microbiol.">
        <title>High frequency of phylogenetically diverse reductive dehalogenase-homologous genes in deep subseafloor sedimentary metagenomes.</title>
        <authorList>
            <person name="Kawai M."/>
            <person name="Futagami T."/>
            <person name="Toyoda A."/>
            <person name="Takaki Y."/>
            <person name="Nishi S."/>
            <person name="Hori S."/>
            <person name="Arai W."/>
            <person name="Tsubouchi T."/>
            <person name="Morono Y."/>
            <person name="Uchiyama I."/>
            <person name="Ito T."/>
            <person name="Fujiyama A."/>
            <person name="Inagaki F."/>
            <person name="Takami H."/>
        </authorList>
    </citation>
    <scope>NUCLEOTIDE SEQUENCE</scope>
    <source>
        <strain evidence="4">Expedition CK06-06</strain>
    </source>
</reference>
<keyword evidence="2" id="KW-0238">DNA-binding</keyword>
<protein>
    <recommendedName>
        <fullName evidence="5">HTH marR-type domain-containing protein</fullName>
    </recommendedName>
</protein>
<sequence>MARNDETCQRFVEETGDMMEEHGLSHMAGRVFGALQICVPPHMSMDELAEELQASKGSISMATRMLLRVGVLEKLSLAGHRRHYYRVRPGVWMDLFAQRTEHLHQHKELASLGLAALEGEPIEAKERLLEMMVFFDFVEAEIPKLAERWKTRYPE</sequence>
<proteinExistence type="predicted"/>
<feature type="non-terminal residue" evidence="4">
    <location>
        <position position="155"/>
    </location>
</feature>
<evidence type="ECO:0008006" key="5">
    <source>
        <dbReference type="Google" id="ProtNLM"/>
    </source>
</evidence>
<dbReference type="InterPro" id="IPR036390">
    <property type="entry name" value="WH_DNA-bd_sf"/>
</dbReference>
<comment type="caution">
    <text evidence="4">The sequence shown here is derived from an EMBL/GenBank/DDBJ whole genome shotgun (WGS) entry which is preliminary data.</text>
</comment>
<keyword evidence="1" id="KW-0805">Transcription regulation</keyword>